<evidence type="ECO:0000256" key="5">
    <source>
        <dbReference type="ARBA" id="ARBA00022475"/>
    </source>
</evidence>
<keyword evidence="8" id="KW-0915">Sodium</keyword>
<keyword evidence="4" id="KW-0050">Antiport</keyword>
<dbReference type="GO" id="GO:0015385">
    <property type="term" value="F:sodium:proton antiporter activity"/>
    <property type="evidence" value="ECO:0007669"/>
    <property type="project" value="InterPro"/>
</dbReference>
<dbReference type="InterPro" id="IPR004709">
    <property type="entry name" value="NaH_exchanger"/>
</dbReference>
<dbReference type="GO" id="GO:0051453">
    <property type="term" value="P:regulation of intracellular pH"/>
    <property type="evidence" value="ECO:0007669"/>
    <property type="project" value="TreeGrafter"/>
</dbReference>
<keyword evidence="9" id="KW-0406">Ion transport</keyword>
<keyword evidence="5" id="KW-1003">Cell membrane</keyword>
<feature type="transmembrane region" description="Helical" evidence="12">
    <location>
        <begin position="29"/>
        <end position="49"/>
    </location>
</feature>
<dbReference type="PANTHER" id="PTHR10110">
    <property type="entry name" value="SODIUM/HYDROGEN EXCHANGER"/>
    <property type="match status" value="1"/>
</dbReference>
<evidence type="ECO:0000256" key="9">
    <source>
        <dbReference type="ARBA" id="ARBA00023065"/>
    </source>
</evidence>
<dbReference type="GO" id="GO:0005886">
    <property type="term" value="C:plasma membrane"/>
    <property type="evidence" value="ECO:0007669"/>
    <property type="project" value="UniProtKB-SubCell"/>
</dbReference>
<dbReference type="EMBL" id="NHRY01000041">
    <property type="protein sequence ID" value="PPQ38289.1"/>
    <property type="molecule type" value="Genomic_DNA"/>
</dbReference>
<evidence type="ECO:0000256" key="11">
    <source>
        <dbReference type="ARBA" id="ARBA00023201"/>
    </source>
</evidence>
<feature type="transmembrane region" description="Helical" evidence="12">
    <location>
        <begin position="115"/>
        <end position="134"/>
    </location>
</feature>
<evidence type="ECO:0000256" key="3">
    <source>
        <dbReference type="ARBA" id="ARBA00022448"/>
    </source>
</evidence>
<dbReference type="Gene3D" id="6.10.140.1330">
    <property type="match status" value="1"/>
</dbReference>
<evidence type="ECO:0000256" key="10">
    <source>
        <dbReference type="ARBA" id="ARBA00023136"/>
    </source>
</evidence>
<feature type="transmembrane region" description="Helical" evidence="12">
    <location>
        <begin position="155"/>
        <end position="179"/>
    </location>
</feature>
<keyword evidence="3" id="KW-0813">Transport</keyword>
<feature type="transmembrane region" description="Helical" evidence="12">
    <location>
        <begin position="277"/>
        <end position="297"/>
    </location>
</feature>
<feature type="domain" description="Cation/H+ exchanger transmembrane" evidence="13">
    <location>
        <begin position="13"/>
        <end position="395"/>
    </location>
</feature>
<evidence type="ECO:0000256" key="12">
    <source>
        <dbReference type="SAM" id="Phobius"/>
    </source>
</evidence>
<name>A0A2S6NN44_RHOGL</name>
<proteinExistence type="inferred from homology"/>
<dbReference type="InterPro" id="IPR018422">
    <property type="entry name" value="Cation/H_exchanger_CPA1"/>
</dbReference>
<dbReference type="Proteomes" id="UP000239724">
    <property type="component" value="Unassembled WGS sequence"/>
</dbReference>
<dbReference type="OrthoDB" id="9809206at2"/>
<evidence type="ECO:0000313" key="14">
    <source>
        <dbReference type="EMBL" id="PPQ38289.1"/>
    </source>
</evidence>
<keyword evidence="10 12" id="KW-0472">Membrane</keyword>
<dbReference type="GO" id="GO:0015386">
    <property type="term" value="F:potassium:proton antiporter activity"/>
    <property type="evidence" value="ECO:0007669"/>
    <property type="project" value="TreeGrafter"/>
</dbReference>
<dbReference type="GO" id="GO:0098719">
    <property type="term" value="P:sodium ion import across plasma membrane"/>
    <property type="evidence" value="ECO:0007669"/>
    <property type="project" value="TreeGrafter"/>
</dbReference>
<evidence type="ECO:0000256" key="4">
    <source>
        <dbReference type="ARBA" id="ARBA00022449"/>
    </source>
</evidence>
<evidence type="ECO:0000256" key="7">
    <source>
        <dbReference type="ARBA" id="ARBA00022989"/>
    </source>
</evidence>
<feature type="transmembrane region" description="Helical" evidence="12">
    <location>
        <begin position="371"/>
        <end position="394"/>
    </location>
</feature>
<dbReference type="AlphaFoldDB" id="A0A2S6NN44"/>
<comment type="similarity">
    <text evidence="2">Belongs to the monovalent cation:proton antiporter 1 (CPA1) transporter (TC 2.A.36) family.</text>
</comment>
<organism evidence="14 15">
    <name type="scientific">Rhodopila globiformis</name>
    <name type="common">Rhodopseudomonas globiformis</name>
    <dbReference type="NCBI Taxonomy" id="1071"/>
    <lineage>
        <taxon>Bacteria</taxon>
        <taxon>Pseudomonadati</taxon>
        <taxon>Pseudomonadota</taxon>
        <taxon>Alphaproteobacteria</taxon>
        <taxon>Acetobacterales</taxon>
        <taxon>Acetobacteraceae</taxon>
        <taxon>Rhodopila</taxon>
    </lineage>
</organism>
<feature type="transmembrane region" description="Helical" evidence="12">
    <location>
        <begin position="342"/>
        <end position="359"/>
    </location>
</feature>
<evidence type="ECO:0000259" key="13">
    <source>
        <dbReference type="Pfam" id="PF00999"/>
    </source>
</evidence>
<evidence type="ECO:0000256" key="8">
    <source>
        <dbReference type="ARBA" id="ARBA00023053"/>
    </source>
</evidence>
<feature type="transmembrane region" description="Helical" evidence="12">
    <location>
        <begin position="185"/>
        <end position="207"/>
    </location>
</feature>
<dbReference type="InterPro" id="IPR006153">
    <property type="entry name" value="Cation/H_exchanger_TM"/>
</dbReference>
<feature type="transmembrane region" description="Helical" evidence="12">
    <location>
        <begin position="6"/>
        <end position="22"/>
    </location>
</feature>
<evidence type="ECO:0000256" key="6">
    <source>
        <dbReference type="ARBA" id="ARBA00022692"/>
    </source>
</evidence>
<feature type="transmembrane region" description="Helical" evidence="12">
    <location>
        <begin position="237"/>
        <end position="256"/>
    </location>
</feature>
<evidence type="ECO:0000256" key="2">
    <source>
        <dbReference type="ARBA" id="ARBA00007367"/>
    </source>
</evidence>
<keyword evidence="15" id="KW-1185">Reference proteome</keyword>
<keyword evidence="6 12" id="KW-0812">Transmembrane</keyword>
<gene>
    <name evidence="14" type="ORF">CCS01_02355</name>
</gene>
<comment type="subcellular location">
    <subcellularLocation>
        <location evidence="1">Cell membrane</location>
        <topology evidence="1">Multi-pass membrane protein</topology>
    </subcellularLocation>
</comment>
<feature type="transmembrane region" description="Helical" evidence="12">
    <location>
        <begin position="84"/>
        <end position="109"/>
    </location>
</feature>
<accession>A0A2S6NN44</accession>
<feature type="transmembrane region" description="Helical" evidence="12">
    <location>
        <begin position="303"/>
        <end position="330"/>
    </location>
</feature>
<sequence length="398" mass="42273">MDTIVANTIDLLVAAILVALVARRLRLPYTVGLVIAGIGLALTQAGVNVVLTHEFILDVILPPLLFEAAINIRWPDLRRDALPVLTLAIPGTLIAAAVVSTGIVLVLHWPLRSALLFGVLIAATDPVAVIAMFKDNHTEGRLRLLVESESLFNDGVAAVLFTLATGGMQLMGATAPTWMEAGKTLLLTAGGGIAIGLICAGAALLLVGRTTDRMVESTLTTVAAYGSFLLADRLHASGVLSTVAAGLVVGTVAVLRDDERSRMTQRGREFVLALWEFIAFIANSLVFLMIGVTVAGLSFARPGLTACAIIVGLVLLGRALTVYPLCLLFYRSRWKVPAWSQHVLWWGGLRGALGLALALSLPPDMAFRNEILVSTFAVVVFSVIVQGLTMPFLLRRAA</sequence>
<evidence type="ECO:0000256" key="1">
    <source>
        <dbReference type="ARBA" id="ARBA00004651"/>
    </source>
</evidence>
<dbReference type="PANTHER" id="PTHR10110:SF195">
    <property type="entry name" value="NA(+)_H(+) ANTIPORTER NHAS2"/>
    <property type="match status" value="1"/>
</dbReference>
<dbReference type="PRINTS" id="PR01084">
    <property type="entry name" value="NAHEXCHNGR"/>
</dbReference>
<reference evidence="14 15" key="1">
    <citation type="journal article" date="2018" name="Arch. Microbiol.">
        <title>New insights into the metabolic potential of the phototrophic purple bacterium Rhodopila globiformis DSM 161(T) from its draft genome sequence and evidence for a vanadium-dependent nitrogenase.</title>
        <authorList>
            <person name="Imhoff J.F."/>
            <person name="Rahn T."/>
            <person name="Kunzel S."/>
            <person name="Neulinger S.C."/>
        </authorList>
    </citation>
    <scope>NUCLEOTIDE SEQUENCE [LARGE SCALE GENOMIC DNA]</scope>
    <source>
        <strain evidence="14 15">DSM 161</strain>
    </source>
</reference>
<comment type="caution">
    <text evidence="14">The sequence shown here is derived from an EMBL/GenBank/DDBJ whole genome shotgun (WGS) entry which is preliminary data.</text>
</comment>
<protein>
    <submittedName>
        <fullName evidence="14">Sodium:proton exchanger</fullName>
    </submittedName>
</protein>
<dbReference type="RefSeq" id="WP_104517237.1">
    <property type="nucleotide sequence ID" value="NZ_NHRY01000041.1"/>
</dbReference>
<keyword evidence="11" id="KW-0739">Sodium transport</keyword>
<dbReference type="Pfam" id="PF00999">
    <property type="entry name" value="Na_H_Exchanger"/>
    <property type="match status" value="1"/>
</dbReference>
<keyword evidence="7 12" id="KW-1133">Transmembrane helix</keyword>
<evidence type="ECO:0000313" key="15">
    <source>
        <dbReference type="Proteomes" id="UP000239724"/>
    </source>
</evidence>